<feature type="region of interest" description="Disordered" evidence="1">
    <location>
        <begin position="346"/>
        <end position="370"/>
    </location>
</feature>
<name>A0ABR2T3H1_9ROSI</name>
<proteinExistence type="predicted"/>
<organism evidence="2 3">
    <name type="scientific">Hibiscus sabdariffa</name>
    <name type="common">roselle</name>
    <dbReference type="NCBI Taxonomy" id="183260"/>
    <lineage>
        <taxon>Eukaryota</taxon>
        <taxon>Viridiplantae</taxon>
        <taxon>Streptophyta</taxon>
        <taxon>Embryophyta</taxon>
        <taxon>Tracheophyta</taxon>
        <taxon>Spermatophyta</taxon>
        <taxon>Magnoliopsida</taxon>
        <taxon>eudicotyledons</taxon>
        <taxon>Gunneridae</taxon>
        <taxon>Pentapetalae</taxon>
        <taxon>rosids</taxon>
        <taxon>malvids</taxon>
        <taxon>Malvales</taxon>
        <taxon>Malvaceae</taxon>
        <taxon>Malvoideae</taxon>
        <taxon>Hibiscus</taxon>
    </lineage>
</organism>
<dbReference type="EMBL" id="JBBPBN010000009">
    <property type="protein sequence ID" value="KAK9031922.1"/>
    <property type="molecule type" value="Genomic_DNA"/>
</dbReference>
<feature type="compositionally biased region" description="Polar residues" evidence="1">
    <location>
        <begin position="75"/>
        <end position="84"/>
    </location>
</feature>
<evidence type="ECO:0000313" key="3">
    <source>
        <dbReference type="Proteomes" id="UP001396334"/>
    </source>
</evidence>
<comment type="caution">
    <text evidence="2">The sequence shown here is derived from an EMBL/GenBank/DDBJ whole genome shotgun (WGS) entry which is preliminary data.</text>
</comment>
<keyword evidence="3" id="KW-1185">Reference proteome</keyword>
<reference evidence="2 3" key="1">
    <citation type="journal article" date="2024" name="G3 (Bethesda)">
        <title>Genome assembly of Hibiscus sabdariffa L. provides insights into metabolisms of medicinal natural products.</title>
        <authorList>
            <person name="Kim T."/>
        </authorList>
    </citation>
    <scope>NUCLEOTIDE SEQUENCE [LARGE SCALE GENOMIC DNA]</scope>
    <source>
        <strain evidence="2">TK-2024</strain>
        <tissue evidence="2">Old leaves</tissue>
    </source>
</reference>
<dbReference type="PANTHER" id="PTHR33063">
    <property type="entry name" value="OS02G0583500 PROTEIN"/>
    <property type="match status" value="1"/>
</dbReference>
<evidence type="ECO:0000313" key="2">
    <source>
        <dbReference type="EMBL" id="KAK9031922.1"/>
    </source>
</evidence>
<dbReference type="Proteomes" id="UP001396334">
    <property type="component" value="Unassembled WGS sequence"/>
</dbReference>
<dbReference type="PANTHER" id="PTHR33063:SF13">
    <property type="entry name" value="OS02G0583500 PROTEIN"/>
    <property type="match status" value="1"/>
</dbReference>
<protein>
    <recommendedName>
        <fullName evidence="4">Transposase, Ptta/En/Spm, plant</fullName>
    </recommendedName>
</protein>
<feature type="compositionally biased region" description="Low complexity" evidence="1">
    <location>
        <begin position="350"/>
        <end position="370"/>
    </location>
</feature>
<accession>A0ABR2T3H1</accession>
<gene>
    <name evidence="2" type="ORF">V6N11_056208</name>
</gene>
<evidence type="ECO:0008006" key="4">
    <source>
        <dbReference type="Google" id="ProtNLM"/>
    </source>
</evidence>
<feature type="region of interest" description="Disordered" evidence="1">
    <location>
        <begin position="70"/>
        <end position="111"/>
    </location>
</feature>
<evidence type="ECO:0000256" key="1">
    <source>
        <dbReference type="SAM" id="MobiDB-lite"/>
    </source>
</evidence>
<sequence>MTNYIGNLVAAVKAIVKDESILHAIQMTPGKLLKKRARTQSTCKHLPTQNGRQSVQELQQVSDALDHTQEHEVQHISNATNQPNEENDLDTTVENSEPIDNKRVRGPSRGKGLENLIKGKNKLLVEIPEGKGRPIDAIQSAKLSSEIGIISRQFISIPTKWKEMKDDAKFHALERLNSKFEMKFDDDYVKSSVMSIMSKLSRNHRHKVHLHFKTFPNADVARQNKPTKYNLTQENWEQLCDLFSDPKYQEKMVELQSTPVEEGTEPKTIDDIMDEVLGTRSGYIPGLGYGPKPNKKSSSADRINLGKRLKNKEDELNACKSNFEVLQTQMDAMRSALLAAGIQVPPLQFPAPNNTPNSSSSGSQPTQNLD</sequence>